<proteinExistence type="predicted"/>
<sequence length="91" mass="10310">ISADGIFTNTRKFQENVKMATFRAAFFQPFLLLMIPLSFSNPIPSFSSYLSCVKMCQCSLDEEGRVFAQCSFTKHNITETDVQLPPNVYSL</sequence>
<keyword evidence="3" id="KW-1185">Reference proteome</keyword>
<comment type="caution">
    <text evidence="2">The sequence shown here is derived from an EMBL/GenBank/DDBJ whole genome shotgun (WGS) entry which is preliminary data.</text>
</comment>
<organism evidence="2 3">
    <name type="scientific">Porites evermanni</name>
    <dbReference type="NCBI Taxonomy" id="104178"/>
    <lineage>
        <taxon>Eukaryota</taxon>
        <taxon>Metazoa</taxon>
        <taxon>Cnidaria</taxon>
        <taxon>Anthozoa</taxon>
        <taxon>Hexacorallia</taxon>
        <taxon>Scleractinia</taxon>
        <taxon>Fungiina</taxon>
        <taxon>Poritidae</taxon>
        <taxon>Porites</taxon>
    </lineage>
</organism>
<keyword evidence="1" id="KW-1133">Transmembrane helix</keyword>
<evidence type="ECO:0000313" key="2">
    <source>
        <dbReference type="EMBL" id="CAH3143265.1"/>
    </source>
</evidence>
<name>A0ABN8PK24_9CNID</name>
<reference evidence="2 3" key="1">
    <citation type="submission" date="2022-05" db="EMBL/GenBank/DDBJ databases">
        <authorList>
            <consortium name="Genoscope - CEA"/>
            <person name="William W."/>
        </authorList>
    </citation>
    <scope>NUCLEOTIDE SEQUENCE [LARGE SCALE GENOMIC DNA]</scope>
</reference>
<feature type="non-terminal residue" evidence="2">
    <location>
        <position position="1"/>
    </location>
</feature>
<evidence type="ECO:0000313" key="3">
    <source>
        <dbReference type="Proteomes" id="UP001159427"/>
    </source>
</evidence>
<evidence type="ECO:0000256" key="1">
    <source>
        <dbReference type="SAM" id="Phobius"/>
    </source>
</evidence>
<gene>
    <name evidence="2" type="ORF">PEVE_00042797</name>
</gene>
<dbReference type="Proteomes" id="UP001159427">
    <property type="component" value="Unassembled WGS sequence"/>
</dbReference>
<protein>
    <submittedName>
        <fullName evidence="2">Uncharacterized protein</fullName>
    </submittedName>
</protein>
<dbReference type="EMBL" id="CALNXI010000850">
    <property type="protein sequence ID" value="CAH3143265.1"/>
    <property type="molecule type" value="Genomic_DNA"/>
</dbReference>
<accession>A0ABN8PK24</accession>
<keyword evidence="1" id="KW-0812">Transmembrane</keyword>
<feature type="transmembrane region" description="Helical" evidence="1">
    <location>
        <begin position="20"/>
        <end position="39"/>
    </location>
</feature>
<keyword evidence="1" id="KW-0472">Membrane</keyword>